<dbReference type="InterPro" id="IPR043519">
    <property type="entry name" value="NT_sf"/>
</dbReference>
<dbReference type="GO" id="GO:0000820">
    <property type="term" value="P:regulation of glutamine family amino acid metabolic process"/>
    <property type="evidence" value="ECO:0007669"/>
    <property type="project" value="TreeGrafter"/>
</dbReference>
<dbReference type="Gene3D" id="1.20.120.1510">
    <property type="match status" value="1"/>
</dbReference>
<sequence length="905" mass="104643">MKLPEAAERYLIRIRENQGEVLYQRLLSSPHFPLVVKLLSFSPYAGNLLCTREEILSPFLGPGPLRLRNTRELTRELKEGLSRSRDFPSLSRALLRLRQEEVVKILALDLRGDPLERTVRRLTRLAEALLRAALAHLAREHGISASELLILAFGKFGARELNYASDLDLVYLFTSRVPKAETLRLFELLTRLLNNLVDGDRIWRVDLRLRPGGKESEIALPLEYAREYYLYRLHPFERLALIRARPVAGNLSLGYDLLSELRPVVYPRYLDFSYLEHIRDLKERIRKEARRRGAQEDIKIGEGGIREVEFLAQTLQSIYGGKHPELRVRRILPVLKRLARLGLIPEKEAHELTEAYLFLRLVEHRIQTRYFQQSFRLPREPAALETIALSLNFPDSEEFLAHLARIRRRVSESFGALLAPACPREKDALLEKLEEALFSGEDLRTASECAGIPEHLLRDLHRKLKAGGPTGARRARVLRDLLPSVLAGVLEEKDRLRAFSRIISFLERVGGRFSLYAAFRENPSVLKTVIHLLACSEYLWHRLESRPALAEVLLEPDLPPQIGELERRLLHTSYDEALALLRLFKNEHLIRTAILHLEKRLSVVEALRRLTYLAEGFVRLTYRLTLQRLEEEKGERLTGKFCVLALGKLGAREMGYRSDLDLVFVYDGPENTGPFSARLAQRLLFYLSLRLPEGEGYPVDARLRPEGRKGPLTVPLSGFLHYYSQEADLWELVAATRLRSLAGNREWGHHLEQELQTILARRSPSREGWRRLLEMRLYMERERAREDAESFNPKLGRGGLADLEFLAALARLRKLRQDPTFPETRTLKLLALLPEGERARESYLFLREVAERLILLYDPPEEDPVYPREYLKSLEPWLGPDLKQRYEEVTVFNRKLLEKHFLGDS</sequence>
<feature type="domain" description="Glutamate-ammonia ligase adenylyltransferase repeated" evidence="7">
    <location>
        <begin position="35"/>
        <end position="256"/>
    </location>
</feature>
<evidence type="ECO:0000256" key="3">
    <source>
        <dbReference type="ARBA" id="ARBA00022741"/>
    </source>
</evidence>
<keyword evidence="5" id="KW-0460">Magnesium</keyword>
<dbReference type="PANTHER" id="PTHR30621:SF0">
    <property type="entry name" value="BIFUNCTIONAL GLUTAMINE SYNTHETASE ADENYLYLTRANSFERASE_ADENYLYL-REMOVING ENZYME"/>
    <property type="match status" value="1"/>
</dbReference>
<evidence type="ECO:0000259" key="8">
    <source>
        <dbReference type="Pfam" id="PF08335"/>
    </source>
</evidence>
<dbReference type="InterPro" id="IPR005190">
    <property type="entry name" value="GlnE_rpt_dom"/>
</dbReference>
<comment type="caution">
    <text evidence="9">The sequence shown here is derived from an EMBL/GenBank/DDBJ whole genome shotgun (WGS) entry which is preliminary data.</text>
</comment>
<dbReference type="CDD" id="cd05401">
    <property type="entry name" value="NT_GlnE_GlnD_like"/>
    <property type="match status" value="2"/>
</dbReference>
<proteinExistence type="predicted"/>
<dbReference type="Gene3D" id="1.20.120.330">
    <property type="entry name" value="Nucleotidyltransferases domain 2"/>
    <property type="match status" value="2"/>
</dbReference>
<dbReference type="GO" id="GO:0005829">
    <property type="term" value="C:cytosol"/>
    <property type="evidence" value="ECO:0007669"/>
    <property type="project" value="TreeGrafter"/>
</dbReference>
<dbReference type="GO" id="GO:0005524">
    <property type="term" value="F:ATP binding"/>
    <property type="evidence" value="ECO:0007669"/>
    <property type="project" value="UniProtKB-KW"/>
</dbReference>
<dbReference type="EMBL" id="DRMH01000033">
    <property type="protein sequence ID" value="HFC97422.1"/>
    <property type="molecule type" value="Genomic_DNA"/>
</dbReference>
<evidence type="ECO:0000256" key="6">
    <source>
        <dbReference type="ARBA" id="ARBA00023268"/>
    </source>
</evidence>
<dbReference type="InterPro" id="IPR023057">
    <property type="entry name" value="GlnE"/>
</dbReference>
<feature type="domain" description="PII-uridylyltransferase/Glutamine-synthetase adenylyltransferase" evidence="8">
    <location>
        <begin position="280"/>
        <end position="417"/>
    </location>
</feature>
<keyword evidence="1" id="KW-0808">Transferase</keyword>
<dbReference type="PANTHER" id="PTHR30621">
    <property type="entry name" value="GLUTAMINE SYNTHETASE ADENYLYLTRANSFERASE"/>
    <property type="match status" value="1"/>
</dbReference>
<dbReference type="SUPFAM" id="SSF81593">
    <property type="entry name" value="Nucleotidyltransferase substrate binding subunit/domain"/>
    <property type="match status" value="2"/>
</dbReference>
<keyword evidence="4" id="KW-0067">ATP-binding</keyword>
<evidence type="ECO:0000256" key="1">
    <source>
        <dbReference type="ARBA" id="ARBA00022679"/>
    </source>
</evidence>
<accession>A0A7C3GSC0</accession>
<evidence type="ECO:0000313" key="9">
    <source>
        <dbReference type="EMBL" id="HFC97422.1"/>
    </source>
</evidence>
<evidence type="ECO:0000256" key="4">
    <source>
        <dbReference type="ARBA" id="ARBA00022840"/>
    </source>
</evidence>
<dbReference type="Proteomes" id="UP000886043">
    <property type="component" value="Unassembled WGS sequence"/>
</dbReference>
<name>A0A7C3GSC0_9BACT</name>
<keyword evidence="2" id="KW-0548">Nucleotidyltransferase</keyword>
<reference evidence="9" key="1">
    <citation type="journal article" date="2020" name="mSystems">
        <title>Genome- and Community-Level Interaction Insights into Carbon Utilization and Element Cycling Functions of Hydrothermarchaeota in Hydrothermal Sediment.</title>
        <authorList>
            <person name="Zhou Z."/>
            <person name="Liu Y."/>
            <person name="Xu W."/>
            <person name="Pan J."/>
            <person name="Luo Z.H."/>
            <person name="Li M."/>
        </authorList>
    </citation>
    <scope>NUCLEOTIDE SEQUENCE [LARGE SCALE GENOMIC DNA]</scope>
    <source>
        <strain evidence="9">HyVt-483</strain>
    </source>
</reference>
<dbReference type="SUPFAM" id="SSF81301">
    <property type="entry name" value="Nucleotidyltransferase"/>
    <property type="match status" value="2"/>
</dbReference>
<evidence type="ECO:0000256" key="2">
    <source>
        <dbReference type="ARBA" id="ARBA00022695"/>
    </source>
</evidence>
<evidence type="ECO:0000256" key="5">
    <source>
        <dbReference type="ARBA" id="ARBA00022842"/>
    </source>
</evidence>
<organism evidence="9">
    <name type="scientific">Thermosulfurimonas dismutans</name>
    <dbReference type="NCBI Taxonomy" id="999894"/>
    <lineage>
        <taxon>Bacteria</taxon>
        <taxon>Pseudomonadati</taxon>
        <taxon>Thermodesulfobacteriota</taxon>
        <taxon>Thermodesulfobacteria</taxon>
        <taxon>Thermodesulfobacteriales</taxon>
        <taxon>Thermodesulfobacteriaceae</taxon>
        <taxon>Thermosulfurimonas</taxon>
    </lineage>
</organism>
<dbReference type="InterPro" id="IPR013546">
    <property type="entry name" value="PII_UdlTrfase/GS_AdlTrfase"/>
</dbReference>
<dbReference type="Gene3D" id="3.30.460.10">
    <property type="entry name" value="Beta Polymerase, domain 2"/>
    <property type="match status" value="2"/>
</dbReference>
<dbReference type="Pfam" id="PF08335">
    <property type="entry name" value="GlnD_UR_UTase"/>
    <property type="match status" value="2"/>
</dbReference>
<gene>
    <name evidence="9" type="ORF">ENJ40_03045</name>
</gene>
<evidence type="ECO:0000259" key="7">
    <source>
        <dbReference type="Pfam" id="PF03710"/>
    </source>
</evidence>
<dbReference type="GO" id="GO:0008882">
    <property type="term" value="F:[glutamate-ammonia-ligase] adenylyltransferase activity"/>
    <property type="evidence" value="ECO:0007669"/>
    <property type="project" value="InterPro"/>
</dbReference>
<protein>
    <submittedName>
        <fullName evidence="9">Uncharacterized protein</fullName>
    </submittedName>
</protein>
<dbReference type="AlphaFoldDB" id="A0A7C3GSC0"/>
<dbReference type="Pfam" id="PF03710">
    <property type="entry name" value="GlnE"/>
    <property type="match status" value="2"/>
</dbReference>
<keyword evidence="6" id="KW-0511">Multifunctional enzyme</keyword>
<feature type="domain" description="PII-uridylyltransferase/Glutamine-synthetase adenylyltransferase" evidence="8">
    <location>
        <begin position="779"/>
        <end position="861"/>
    </location>
</feature>
<feature type="domain" description="Glutamate-ammonia ligase adenylyltransferase repeated" evidence="7">
    <location>
        <begin position="527"/>
        <end position="752"/>
    </location>
</feature>
<keyword evidence="3" id="KW-0547">Nucleotide-binding</keyword>